<dbReference type="InterPro" id="IPR036097">
    <property type="entry name" value="HisK_dim/P_sf"/>
</dbReference>
<dbReference type="Pfam" id="PF02518">
    <property type="entry name" value="HATPase_c"/>
    <property type="match status" value="1"/>
</dbReference>
<dbReference type="InterPro" id="IPR036890">
    <property type="entry name" value="HATPase_C_sf"/>
</dbReference>
<comment type="catalytic activity">
    <reaction evidence="1">
        <text>ATP + protein L-histidine = ADP + protein N-phospho-L-histidine.</text>
        <dbReference type="EC" id="2.7.13.3"/>
    </reaction>
</comment>
<dbReference type="GO" id="GO:0030295">
    <property type="term" value="F:protein kinase activator activity"/>
    <property type="evidence" value="ECO:0007669"/>
    <property type="project" value="TreeGrafter"/>
</dbReference>
<dbReference type="InterPro" id="IPR004358">
    <property type="entry name" value="Sig_transdc_His_kin-like_C"/>
</dbReference>
<dbReference type="FunFam" id="3.30.565.10:FF:000059">
    <property type="entry name" value="Two-component sensor histidine kinase"/>
    <property type="match status" value="1"/>
</dbReference>
<evidence type="ECO:0000313" key="9">
    <source>
        <dbReference type="Proteomes" id="UP000020529"/>
    </source>
</evidence>
<proteinExistence type="predicted"/>
<dbReference type="SUPFAM" id="SSF47384">
    <property type="entry name" value="Homodimeric domain of signal transducing histidine kinase"/>
    <property type="match status" value="1"/>
</dbReference>
<dbReference type="EMBL" id="JGCY01000383">
    <property type="protein sequence ID" value="EXY72936.1"/>
    <property type="molecule type" value="Genomic_DNA"/>
</dbReference>
<dbReference type="PROSITE" id="PS50109">
    <property type="entry name" value="HIS_KIN"/>
    <property type="match status" value="1"/>
</dbReference>
<dbReference type="CDD" id="cd00075">
    <property type="entry name" value="HATPase"/>
    <property type="match status" value="1"/>
</dbReference>
<dbReference type="Gene3D" id="3.30.565.10">
    <property type="entry name" value="Histidine kinase-like ATPase, C-terminal domain"/>
    <property type="match status" value="1"/>
</dbReference>
<evidence type="ECO:0000256" key="1">
    <source>
        <dbReference type="ARBA" id="ARBA00000085"/>
    </source>
</evidence>
<evidence type="ECO:0000256" key="6">
    <source>
        <dbReference type="SAM" id="Phobius"/>
    </source>
</evidence>
<evidence type="ECO:0000313" key="8">
    <source>
        <dbReference type="EMBL" id="EXY72936.1"/>
    </source>
</evidence>
<feature type="transmembrane region" description="Helical" evidence="6">
    <location>
        <begin position="6"/>
        <end position="28"/>
    </location>
</feature>
<dbReference type="Pfam" id="PF00512">
    <property type="entry name" value="HisKA"/>
    <property type="match status" value="1"/>
</dbReference>
<dbReference type="SUPFAM" id="SSF55874">
    <property type="entry name" value="ATPase domain of HSP90 chaperone/DNA topoisomerase II/histidine kinase"/>
    <property type="match status" value="1"/>
</dbReference>
<dbReference type="PRINTS" id="PR00344">
    <property type="entry name" value="BCTRLSENSOR"/>
</dbReference>
<keyword evidence="5 8" id="KW-0418">Kinase</keyword>
<dbReference type="Gene3D" id="1.10.287.130">
    <property type="match status" value="1"/>
</dbReference>
<sequence length="519" mass="59977">MKKSTIWILGIIMGLSFLSLLYLQVSYIEEMVKMRKEQFNTSVRNALFQVSKDVEYDETQRWLLEDITEAERRALAQSSSTTEQKNGLIQQSERYRFKSPDGTLYSEFELKMITTEPSKVPKAMISERHGRNTIPQTSRSLTDAIKNRYMYQRFLLDDVALRMIYKASDKSIGERVNFKKLDNYLKSNFINNGVELLYHFSVIDKDGREVYRCSDYEDGGSEDSYTQPLFQNDPPAKMSIVKVHFPGKKDYIFDSVSFMIPSMIFTIVLLITFIFTIYIVFRQKKLTEMKNDFINNMTHEFKTPISTISLAAQMLKDPAVGKSPQMFQHISGVINDETKRLRFQVEKVLQMSMFDRQKATLKMKELDANELITGVINTFALKVERYNGKITSNLEATNPVIFADEMHITNVIFNLMDNAVKYKKPEEDLVLNVRTWNEPGKLMISIQDNGIGIKKENLKKVFDKFYRVHTGNLHDVKGFGLGLAYVKKIIQDHKGTIRAESELNVGTKFIIALPLLKND</sequence>
<keyword evidence="6" id="KW-0472">Membrane</keyword>
<dbReference type="SMART" id="SM00388">
    <property type="entry name" value="HisKA"/>
    <property type="match status" value="1"/>
</dbReference>
<reference evidence="8 9" key="1">
    <citation type="submission" date="2014-02" db="EMBL/GenBank/DDBJ databases">
        <authorList>
            <person name="Sears C."/>
            <person name="Carroll K."/>
            <person name="Sack B.R."/>
            <person name="Qadri F."/>
            <person name="Myers L.L."/>
            <person name="Chung G.-T."/>
            <person name="Escheverria P."/>
            <person name="Fraser C.M."/>
            <person name="Sadzewicz L."/>
            <person name="Shefchek K.A."/>
            <person name="Tallon L."/>
            <person name="Das S.P."/>
            <person name="Daugherty S."/>
            <person name="Mongodin E.F."/>
        </authorList>
    </citation>
    <scope>NUCLEOTIDE SEQUENCE [LARGE SCALE GENOMIC DNA]</scope>
    <source>
        <strain evidence="9">3988T(B)14</strain>
    </source>
</reference>
<dbReference type="GeneID" id="60369168"/>
<dbReference type="EC" id="2.7.13.3" evidence="2"/>
<dbReference type="GO" id="GO:0000155">
    <property type="term" value="F:phosphorelay sensor kinase activity"/>
    <property type="evidence" value="ECO:0007669"/>
    <property type="project" value="InterPro"/>
</dbReference>
<comment type="caution">
    <text evidence="8">The sequence shown here is derived from an EMBL/GenBank/DDBJ whole genome shotgun (WGS) entry which is preliminary data.</text>
</comment>
<dbReference type="InterPro" id="IPR005467">
    <property type="entry name" value="His_kinase_dom"/>
</dbReference>
<keyword evidence="3" id="KW-0597">Phosphoprotein</keyword>
<keyword evidence="6" id="KW-0812">Transmembrane</keyword>
<evidence type="ECO:0000256" key="5">
    <source>
        <dbReference type="ARBA" id="ARBA00022777"/>
    </source>
</evidence>
<evidence type="ECO:0000259" key="7">
    <source>
        <dbReference type="PROSITE" id="PS50109"/>
    </source>
</evidence>
<feature type="domain" description="Histidine kinase" evidence="7">
    <location>
        <begin position="296"/>
        <end position="517"/>
    </location>
</feature>
<dbReference type="GO" id="GO:0007234">
    <property type="term" value="P:osmosensory signaling via phosphorelay pathway"/>
    <property type="evidence" value="ECO:0007669"/>
    <property type="project" value="TreeGrafter"/>
</dbReference>
<dbReference type="InterPro" id="IPR003594">
    <property type="entry name" value="HATPase_dom"/>
</dbReference>
<feature type="transmembrane region" description="Helical" evidence="6">
    <location>
        <begin position="258"/>
        <end position="281"/>
    </location>
</feature>
<dbReference type="SMR" id="A0A015TQG0"/>
<dbReference type="SMART" id="SM00387">
    <property type="entry name" value="HATPase_c"/>
    <property type="match status" value="1"/>
</dbReference>
<evidence type="ECO:0000256" key="2">
    <source>
        <dbReference type="ARBA" id="ARBA00012438"/>
    </source>
</evidence>
<accession>A0A015TQG0</accession>
<dbReference type="GO" id="GO:0000156">
    <property type="term" value="F:phosphorelay response regulator activity"/>
    <property type="evidence" value="ECO:0007669"/>
    <property type="project" value="TreeGrafter"/>
</dbReference>
<name>A0A015TQG0_BACFG</name>
<dbReference type="Proteomes" id="UP000020529">
    <property type="component" value="Unassembled WGS sequence"/>
</dbReference>
<gene>
    <name evidence="8" type="ORF">M124_3283</name>
</gene>
<dbReference type="CDD" id="cd00082">
    <property type="entry name" value="HisKA"/>
    <property type="match status" value="1"/>
</dbReference>
<dbReference type="InterPro" id="IPR050351">
    <property type="entry name" value="BphY/WalK/GraS-like"/>
</dbReference>
<evidence type="ECO:0000256" key="4">
    <source>
        <dbReference type="ARBA" id="ARBA00022679"/>
    </source>
</evidence>
<dbReference type="InterPro" id="IPR003661">
    <property type="entry name" value="HisK_dim/P_dom"/>
</dbReference>
<protein>
    <recommendedName>
        <fullName evidence="2">histidine kinase</fullName>
        <ecNumber evidence="2">2.7.13.3</ecNumber>
    </recommendedName>
</protein>
<dbReference type="PANTHER" id="PTHR42878">
    <property type="entry name" value="TWO-COMPONENT HISTIDINE KINASE"/>
    <property type="match status" value="1"/>
</dbReference>
<keyword evidence="6" id="KW-1133">Transmembrane helix</keyword>
<dbReference type="PANTHER" id="PTHR42878:SF13">
    <property type="entry name" value="HISTIDINE KINASE"/>
    <property type="match status" value="1"/>
</dbReference>
<dbReference type="FunFam" id="1.10.287.130:FF:000017">
    <property type="entry name" value="Two-component sensor histidine kinase"/>
    <property type="match status" value="1"/>
</dbReference>
<dbReference type="RefSeq" id="WP_005790953.1">
    <property type="nucleotide sequence ID" value="NZ_JGCY01000383.1"/>
</dbReference>
<evidence type="ECO:0000256" key="3">
    <source>
        <dbReference type="ARBA" id="ARBA00022553"/>
    </source>
</evidence>
<organism evidence="8 9">
    <name type="scientific">Bacteroides fragilis str. 3988T(B)14</name>
    <dbReference type="NCBI Taxonomy" id="1339315"/>
    <lineage>
        <taxon>Bacteria</taxon>
        <taxon>Pseudomonadati</taxon>
        <taxon>Bacteroidota</taxon>
        <taxon>Bacteroidia</taxon>
        <taxon>Bacteroidales</taxon>
        <taxon>Bacteroidaceae</taxon>
        <taxon>Bacteroides</taxon>
    </lineage>
</organism>
<dbReference type="AlphaFoldDB" id="A0A015TQG0"/>
<dbReference type="PATRIC" id="fig|1339315.3.peg.3947"/>
<keyword evidence="4" id="KW-0808">Transferase</keyword>